<dbReference type="PIRSF" id="PIRSF004117">
    <property type="entry name" value="Phage_coat_B"/>
    <property type="match status" value="1"/>
</dbReference>
<feature type="signal peptide" evidence="2">
    <location>
        <begin position="1"/>
        <end position="29"/>
    </location>
</feature>
<gene>
    <name evidence="3" type="ORF">VCE7224_03038</name>
</gene>
<keyword evidence="4" id="KW-1185">Reference proteome</keyword>
<dbReference type="AlphaFoldDB" id="A0A1C3JGG9"/>
<keyword evidence="3" id="KW-0167">Capsid protein</keyword>
<protein>
    <submittedName>
        <fullName evidence="3">Phage major coat protein, Gp8</fullName>
    </submittedName>
</protein>
<dbReference type="InterPro" id="IPR008020">
    <property type="entry name" value="G8P"/>
</dbReference>
<dbReference type="InterPro" id="IPR023390">
    <property type="entry name" value="Phage_M13_G8P_capsid_dom_sf"/>
</dbReference>
<dbReference type="Proteomes" id="UP000092819">
    <property type="component" value="Unassembled WGS sequence"/>
</dbReference>
<feature type="chain" id="PRO_5008676626" evidence="2">
    <location>
        <begin position="30"/>
        <end position="78"/>
    </location>
</feature>
<sequence length="78" mass="8002">MKYMNVVKRHASKIAVVAGSSLMVGSANAALSAEAEAAATAMTTAATDYIAMAWTIVPIVVVGFVGIKLFKKAANKAT</sequence>
<dbReference type="Pfam" id="PF19199">
    <property type="entry name" value="Phage_coatGP8"/>
    <property type="match status" value="1"/>
</dbReference>
<dbReference type="SUPFAM" id="SSF57987">
    <property type="entry name" value="Inovirus (filamentous phage) major coat protein"/>
    <property type="match status" value="1"/>
</dbReference>
<reference evidence="4" key="1">
    <citation type="submission" date="2016-06" db="EMBL/GenBank/DDBJ databases">
        <authorList>
            <person name="Rodrigo-Torres L."/>
            <person name="Arahal D.R."/>
        </authorList>
    </citation>
    <scope>NUCLEOTIDE SEQUENCE [LARGE SCALE GENOMIC DNA]</scope>
    <source>
        <strain evidence="4">CECT 7224</strain>
    </source>
</reference>
<keyword evidence="2" id="KW-0732">Signal</keyword>
<evidence type="ECO:0000313" key="3">
    <source>
        <dbReference type="EMBL" id="SBT14276.1"/>
    </source>
</evidence>
<keyword evidence="3" id="KW-0946">Virion</keyword>
<accession>A0A1C3JGG9</accession>
<proteinExistence type="predicted"/>
<evidence type="ECO:0000313" key="4">
    <source>
        <dbReference type="Proteomes" id="UP000092819"/>
    </source>
</evidence>
<keyword evidence="1" id="KW-1133">Transmembrane helix</keyword>
<name>A0A1C3JGG9_9VIBR</name>
<feature type="transmembrane region" description="Helical" evidence="1">
    <location>
        <begin position="47"/>
        <end position="70"/>
    </location>
</feature>
<dbReference type="RefSeq" id="WP_016789825.1">
    <property type="nucleotide sequence ID" value="NZ_AP025464.1"/>
</dbReference>
<evidence type="ECO:0000256" key="2">
    <source>
        <dbReference type="SAM" id="SignalP"/>
    </source>
</evidence>
<evidence type="ECO:0000256" key="1">
    <source>
        <dbReference type="SAM" id="Phobius"/>
    </source>
</evidence>
<dbReference type="EMBL" id="FLQZ01000066">
    <property type="protein sequence ID" value="SBT14276.1"/>
    <property type="molecule type" value="Genomic_DNA"/>
</dbReference>
<keyword evidence="1" id="KW-0812">Transmembrane</keyword>
<keyword evidence="1" id="KW-0472">Membrane</keyword>
<organism evidence="3 4">
    <name type="scientific">Vibrio celticus</name>
    <dbReference type="NCBI Taxonomy" id="446372"/>
    <lineage>
        <taxon>Bacteria</taxon>
        <taxon>Pseudomonadati</taxon>
        <taxon>Pseudomonadota</taxon>
        <taxon>Gammaproteobacteria</taxon>
        <taxon>Vibrionales</taxon>
        <taxon>Vibrionaceae</taxon>
        <taxon>Vibrio</taxon>
    </lineage>
</organism>
<dbReference type="Gene3D" id="1.20.5.80">
    <property type="match status" value="1"/>
</dbReference>